<keyword evidence="8 12" id="KW-0653">Protein transport</keyword>
<dbReference type="NCBIfam" id="TIGR00328">
    <property type="entry name" value="flhB"/>
    <property type="match status" value="1"/>
</dbReference>
<dbReference type="EMBL" id="JAUSTP010000020">
    <property type="protein sequence ID" value="MDQ0190542.1"/>
    <property type="molecule type" value="Genomic_DNA"/>
</dbReference>
<dbReference type="Gene3D" id="3.40.1690.10">
    <property type="entry name" value="secretion proteins EscU"/>
    <property type="match status" value="1"/>
</dbReference>
<evidence type="ECO:0000256" key="8">
    <source>
        <dbReference type="ARBA" id="ARBA00022927"/>
    </source>
</evidence>
<keyword evidence="14" id="KW-1185">Reference proteome</keyword>
<dbReference type="Proteomes" id="UP001232973">
    <property type="component" value="Unassembled WGS sequence"/>
</dbReference>
<comment type="caution">
    <text evidence="12">Lacks conserved residue(s) required for the propagation of feature annotation.</text>
</comment>
<dbReference type="PANTHER" id="PTHR30531">
    <property type="entry name" value="FLAGELLAR BIOSYNTHETIC PROTEIN FLHB"/>
    <property type="match status" value="1"/>
</dbReference>
<evidence type="ECO:0000256" key="6">
    <source>
        <dbReference type="ARBA" id="ARBA00022692"/>
    </source>
</evidence>
<keyword evidence="13" id="KW-0966">Cell projection</keyword>
<protein>
    <recommendedName>
        <fullName evidence="3 12">Flagellar biosynthetic protein FlhB</fullName>
    </recommendedName>
</protein>
<keyword evidence="13" id="KW-0282">Flagellum</keyword>
<keyword evidence="13" id="KW-0969">Cilium</keyword>
<keyword evidence="10 12" id="KW-0472">Membrane</keyword>
<dbReference type="PRINTS" id="PR00950">
    <property type="entry name" value="TYPE3IMSPROT"/>
</dbReference>
<reference evidence="13 14" key="1">
    <citation type="submission" date="2023-07" db="EMBL/GenBank/DDBJ databases">
        <title>Genomic Encyclopedia of Type Strains, Phase IV (KMG-IV): sequencing the most valuable type-strain genomes for metagenomic binning, comparative biology and taxonomic classification.</title>
        <authorList>
            <person name="Goeker M."/>
        </authorList>
    </citation>
    <scope>NUCLEOTIDE SEQUENCE [LARGE SCALE GENOMIC DNA]</scope>
    <source>
        <strain evidence="13 14">DSM 4006</strain>
    </source>
</reference>
<evidence type="ECO:0000256" key="2">
    <source>
        <dbReference type="ARBA" id="ARBA00010690"/>
    </source>
</evidence>
<evidence type="ECO:0000256" key="3">
    <source>
        <dbReference type="ARBA" id="ARBA00021622"/>
    </source>
</evidence>
<dbReference type="Pfam" id="PF01312">
    <property type="entry name" value="Bac_export_2"/>
    <property type="match status" value="1"/>
</dbReference>
<feature type="transmembrane region" description="Helical" evidence="12">
    <location>
        <begin position="97"/>
        <end position="115"/>
    </location>
</feature>
<evidence type="ECO:0000256" key="7">
    <source>
        <dbReference type="ARBA" id="ARBA00022795"/>
    </source>
</evidence>
<evidence type="ECO:0000256" key="9">
    <source>
        <dbReference type="ARBA" id="ARBA00022989"/>
    </source>
</evidence>
<comment type="function">
    <text evidence="12">Required for formation of the rod structure in the basal body of the flagellar apparatus. Together with FliI and FliH, may constitute the export apparatus of flagellin.</text>
</comment>
<dbReference type="RefSeq" id="WP_274456112.1">
    <property type="nucleotide sequence ID" value="NZ_CP067097.1"/>
</dbReference>
<comment type="caution">
    <text evidence="13">The sequence shown here is derived from an EMBL/GenBank/DDBJ whole genome shotgun (WGS) entry which is preliminary data.</text>
</comment>
<evidence type="ECO:0000313" key="14">
    <source>
        <dbReference type="Proteomes" id="UP001232973"/>
    </source>
</evidence>
<proteinExistence type="inferred from homology"/>
<comment type="similarity">
    <text evidence="2 12">Belongs to the type III secretion exporter family.</text>
</comment>
<gene>
    <name evidence="12" type="primary">flhB</name>
    <name evidence="13" type="ORF">J2S03_002409</name>
</gene>
<keyword evidence="4 12" id="KW-0813">Transport</keyword>
<evidence type="ECO:0000313" key="13">
    <source>
        <dbReference type="EMBL" id="MDQ0190542.1"/>
    </source>
</evidence>
<evidence type="ECO:0000256" key="12">
    <source>
        <dbReference type="RuleBase" id="RU364091"/>
    </source>
</evidence>
<keyword evidence="11 12" id="KW-1006">Bacterial flagellum protein export</keyword>
<evidence type="ECO:0000256" key="1">
    <source>
        <dbReference type="ARBA" id="ARBA00004651"/>
    </source>
</evidence>
<dbReference type="SUPFAM" id="SSF160544">
    <property type="entry name" value="EscU C-terminal domain-like"/>
    <property type="match status" value="1"/>
</dbReference>
<evidence type="ECO:0000256" key="10">
    <source>
        <dbReference type="ARBA" id="ARBA00023136"/>
    </source>
</evidence>
<evidence type="ECO:0000256" key="11">
    <source>
        <dbReference type="ARBA" id="ARBA00023225"/>
    </source>
</evidence>
<organism evidence="13 14">
    <name type="scientific">Alicyclobacillus cycloheptanicus</name>
    <dbReference type="NCBI Taxonomy" id="1457"/>
    <lineage>
        <taxon>Bacteria</taxon>
        <taxon>Bacillati</taxon>
        <taxon>Bacillota</taxon>
        <taxon>Bacilli</taxon>
        <taxon>Bacillales</taxon>
        <taxon>Alicyclobacillaceae</taxon>
        <taxon>Alicyclobacillus</taxon>
    </lineage>
</organism>
<dbReference type="Gene3D" id="6.10.250.2080">
    <property type="match status" value="1"/>
</dbReference>
<name>A0ABT9XJR2_9BACL</name>
<dbReference type="PANTHER" id="PTHR30531:SF12">
    <property type="entry name" value="FLAGELLAR BIOSYNTHETIC PROTEIN FLHB"/>
    <property type="match status" value="1"/>
</dbReference>
<dbReference type="InterPro" id="IPR029025">
    <property type="entry name" value="T3SS_substrate_exporter_C"/>
</dbReference>
<keyword evidence="7 12" id="KW-1005">Bacterial flagellum biogenesis</keyword>
<comment type="subcellular location">
    <subcellularLocation>
        <location evidence="1">Cell membrane</location>
        <topology evidence="1">Multi-pass membrane protein</topology>
    </subcellularLocation>
</comment>
<evidence type="ECO:0000256" key="4">
    <source>
        <dbReference type="ARBA" id="ARBA00022448"/>
    </source>
</evidence>
<keyword evidence="5 12" id="KW-1003">Cell membrane</keyword>
<keyword evidence="6 12" id="KW-0812">Transmembrane</keyword>
<evidence type="ECO:0000256" key="5">
    <source>
        <dbReference type="ARBA" id="ARBA00022475"/>
    </source>
</evidence>
<dbReference type="InterPro" id="IPR006135">
    <property type="entry name" value="T3SS_substrate_exporter"/>
</dbReference>
<feature type="transmembrane region" description="Helical" evidence="12">
    <location>
        <begin position="189"/>
        <end position="216"/>
    </location>
</feature>
<accession>A0ABT9XJR2</accession>
<dbReference type="InterPro" id="IPR006136">
    <property type="entry name" value="FlhB"/>
</dbReference>
<sequence>MLPFELQRFAGEKTERATPRRRQELRKEGRVPRSAELTGAVAFLTVLVLLRMEGPTIWGEWLNVIEQGLSNAAGASPLTQADVRALLFTQVWTVVRLLLPLVGGALMVGLLAAFAQTGPIFTPNVLVPDLQRVQPLAGMARLWSARTLAEAVKSLLKLAIVSAVAYASVHQLESESVSLSTVPLEGMPALVGSLVFRLGIQIAVLMLLLAGVDFVYQRYEFERSIRMSREEIKEEAKSQEGDPQIRSKIRQRGRALAMRRMMQQVPTADVVVTNPTHFAVALKYVAKEMAAPIVLAKGQDELALRIRQAAEEANVPTVENRPLARALYETVDLGGAVPPSLFQAVAEVLAYVYRLKGIRTERG</sequence>
<keyword evidence="9 12" id="KW-1133">Transmembrane helix</keyword>